<protein>
    <submittedName>
        <fullName evidence="4">Uncharacterized protein</fullName>
    </submittedName>
</protein>
<evidence type="ECO:0000256" key="2">
    <source>
        <dbReference type="SAM" id="SignalP"/>
    </source>
</evidence>
<reference evidence="4" key="1">
    <citation type="submission" date="2023-03" db="EMBL/GenBank/DDBJ databases">
        <title>Massive genome expansion in bonnet fungi (Mycena s.s.) driven by repeated elements and novel gene families across ecological guilds.</title>
        <authorList>
            <consortium name="Lawrence Berkeley National Laboratory"/>
            <person name="Harder C.B."/>
            <person name="Miyauchi S."/>
            <person name="Viragh M."/>
            <person name="Kuo A."/>
            <person name="Thoen E."/>
            <person name="Andreopoulos B."/>
            <person name="Lu D."/>
            <person name="Skrede I."/>
            <person name="Drula E."/>
            <person name="Henrissat B."/>
            <person name="Morin E."/>
            <person name="Kohler A."/>
            <person name="Barry K."/>
            <person name="LaButti K."/>
            <person name="Morin E."/>
            <person name="Salamov A."/>
            <person name="Lipzen A."/>
            <person name="Mereny Z."/>
            <person name="Hegedus B."/>
            <person name="Baldrian P."/>
            <person name="Stursova M."/>
            <person name="Weitz H."/>
            <person name="Taylor A."/>
            <person name="Grigoriev I.V."/>
            <person name="Nagy L.G."/>
            <person name="Martin F."/>
            <person name="Kauserud H."/>
        </authorList>
    </citation>
    <scope>NUCLEOTIDE SEQUENCE</scope>
    <source>
        <strain evidence="4">CBHHK200</strain>
    </source>
</reference>
<gene>
    <name evidence="4" type="ORF">C8F04DRAFT_1138175</name>
    <name evidence="3" type="ORF">C8F04DRAFT_1140357</name>
</gene>
<dbReference type="EMBL" id="JARJCM010000227">
    <property type="protein sequence ID" value="KAJ7021621.1"/>
    <property type="molecule type" value="Genomic_DNA"/>
</dbReference>
<evidence type="ECO:0000313" key="5">
    <source>
        <dbReference type="Proteomes" id="UP001218188"/>
    </source>
</evidence>
<evidence type="ECO:0000313" key="4">
    <source>
        <dbReference type="EMBL" id="KAJ7022430.1"/>
    </source>
</evidence>
<keyword evidence="5" id="KW-1185">Reference proteome</keyword>
<name>A0AAD6WRJ7_9AGAR</name>
<proteinExistence type="predicted"/>
<evidence type="ECO:0000313" key="3">
    <source>
        <dbReference type="EMBL" id="KAJ7021621.1"/>
    </source>
</evidence>
<sequence>MSRVLWFFLGAGVSTWWLSKKNLNVNVDCQYQRRLGPAPSQAQPQMMNSSEQMPANYQPYQRDWEHERARVRQFSREAGDTFAELSEATLNTILQATEALKVKIAEQRALREEERRMEEERRRTPPRYV</sequence>
<feature type="region of interest" description="Disordered" evidence="1">
    <location>
        <begin position="109"/>
        <end position="129"/>
    </location>
</feature>
<feature type="compositionally biased region" description="Basic and acidic residues" evidence="1">
    <location>
        <begin position="109"/>
        <end position="123"/>
    </location>
</feature>
<comment type="caution">
    <text evidence="4">The sequence shown here is derived from an EMBL/GenBank/DDBJ whole genome shotgun (WGS) entry which is preliminary data.</text>
</comment>
<feature type="signal peptide" evidence="2">
    <location>
        <begin position="1"/>
        <end position="19"/>
    </location>
</feature>
<accession>A0AAD6WRJ7</accession>
<dbReference type="AlphaFoldDB" id="A0AAD6WRJ7"/>
<evidence type="ECO:0000256" key="1">
    <source>
        <dbReference type="SAM" id="MobiDB-lite"/>
    </source>
</evidence>
<feature type="chain" id="PRO_5042441772" evidence="2">
    <location>
        <begin position="20"/>
        <end position="129"/>
    </location>
</feature>
<keyword evidence="2" id="KW-0732">Signal</keyword>
<organism evidence="4 5">
    <name type="scientific">Mycena alexandri</name>
    <dbReference type="NCBI Taxonomy" id="1745969"/>
    <lineage>
        <taxon>Eukaryota</taxon>
        <taxon>Fungi</taxon>
        <taxon>Dikarya</taxon>
        <taxon>Basidiomycota</taxon>
        <taxon>Agaricomycotina</taxon>
        <taxon>Agaricomycetes</taxon>
        <taxon>Agaricomycetidae</taxon>
        <taxon>Agaricales</taxon>
        <taxon>Marasmiineae</taxon>
        <taxon>Mycenaceae</taxon>
        <taxon>Mycena</taxon>
    </lineage>
</organism>
<dbReference type="EMBL" id="JARJCM010000210">
    <property type="protein sequence ID" value="KAJ7022430.1"/>
    <property type="molecule type" value="Genomic_DNA"/>
</dbReference>
<dbReference type="Proteomes" id="UP001218188">
    <property type="component" value="Unassembled WGS sequence"/>
</dbReference>